<dbReference type="Gene3D" id="3.40.50.720">
    <property type="entry name" value="NAD(P)-binding Rossmann-like Domain"/>
    <property type="match status" value="1"/>
</dbReference>
<feature type="binding site" evidence="9">
    <location>
        <position position="149"/>
    </location>
    <ligand>
        <name>1-deoxy-D-xylulose 5-phosphate</name>
        <dbReference type="ChEBI" id="CHEBI:57792"/>
    </ligand>
</feature>
<evidence type="ECO:0000313" key="14">
    <source>
        <dbReference type="Proteomes" id="UP000257240"/>
    </source>
</evidence>
<keyword evidence="7 9" id="KW-0414">Isoprene biosynthesis</keyword>
<feature type="binding site" evidence="9">
    <location>
        <position position="214"/>
    </location>
    <ligand>
        <name>1-deoxy-D-xylulose 5-phosphate</name>
        <dbReference type="ChEBI" id="CHEBI:57792"/>
    </ligand>
</feature>
<evidence type="ECO:0000259" key="11">
    <source>
        <dbReference type="Pfam" id="PF08436"/>
    </source>
</evidence>
<feature type="binding site" evidence="9">
    <location>
        <position position="121"/>
    </location>
    <ligand>
        <name>NADPH</name>
        <dbReference type="ChEBI" id="CHEBI:57783"/>
    </ligand>
</feature>
<dbReference type="GO" id="GO:0030604">
    <property type="term" value="F:1-deoxy-D-xylulose-5-phosphate reductoisomerase activity"/>
    <property type="evidence" value="ECO:0007669"/>
    <property type="project" value="UniProtKB-UniRule"/>
</dbReference>
<gene>
    <name evidence="9" type="primary">dxr</name>
    <name evidence="13" type="ORF">DCE01_03125</name>
</gene>
<dbReference type="NCBIfam" id="TIGR00243">
    <property type="entry name" value="Dxr"/>
    <property type="match status" value="1"/>
</dbReference>
<dbReference type="HAMAP" id="MF_00183">
    <property type="entry name" value="DXP_reductoisom"/>
    <property type="match status" value="1"/>
</dbReference>
<dbReference type="PIRSF" id="PIRSF006205">
    <property type="entry name" value="Dxp_reductismrs"/>
    <property type="match status" value="1"/>
</dbReference>
<feature type="binding site" evidence="9">
    <location>
        <position position="215"/>
    </location>
    <ligand>
        <name>1-deoxy-D-xylulose 5-phosphate</name>
        <dbReference type="ChEBI" id="CHEBI:57792"/>
    </ligand>
</feature>
<proteinExistence type="inferred from homology"/>
<name>A0A101FK51_9BACT</name>
<comment type="similarity">
    <text evidence="2 9">Belongs to the DXR family.</text>
</comment>
<dbReference type="GO" id="GO:0030145">
    <property type="term" value="F:manganese ion binding"/>
    <property type="evidence" value="ECO:0007669"/>
    <property type="project" value="TreeGrafter"/>
</dbReference>
<dbReference type="SUPFAM" id="SSF69055">
    <property type="entry name" value="1-deoxy-D-xylulose-5-phosphate reductoisomerase, C-terminal domain"/>
    <property type="match status" value="1"/>
</dbReference>
<comment type="function">
    <text evidence="9">Catalyzes the NADPH-dependent rearrangement and reduction of 1-deoxy-D-xylulose-5-phosphate (DXP) to 2-C-methyl-D-erythritol 4-phosphate (MEP).</text>
</comment>
<dbReference type="SUPFAM" id="SSF51735">
    <property type="entry name" value="NAD(P)-binding Rossmann-fold domains"/>
    <property type="match status" value="1"/>
</dbReference>
<feature type="binding site" evidence="9">
    <location>
        <position position="149"/>
    </location>
    <ligand>
        <name>Mn(2+)</name>
        <dbReference type="ChEBI" id="CHEBI:29035"/>
    </ligand>
</feature>
<dbReference type="GO" id="GO:0070402">
    <property type="term" value="F:NADPH binding"/>
    <property type="evidence" value="ECO:0007669"/>
    <property type="project" value="InterPro"/>
</dbReference>
<dbReference type="RefSeq" id="WP_038060699.1">
    <property type="nucleotide sequence ID" value="NZ_DAINLL010000012.1"/>
</dbReference>
<dbReference type="PANTHER" id="PTHR30525:SF0">
    <property type="entry name" value="1-DEOXY-D-XYLULOSE 5-PHOSPHATE REDUCTOISOMERASE, CHLOROPLASTIC"/>
    <property type="match status" value="1"/>
</dbReference>
<dbReference type="InterPro" id="IPR026877">
    <property type="entry name" value="DXPR_C"/>
</dbReference>
<evidence type="ECO:0000256" key="9">
    <source>
        <dbReference type="HAMAP-Rule" id="MF_00183"/>
    </source>
</evidence>
<feature type="domain" description="DXP reductoisomerase C-terminal" evidence="12">
    <location>
        <begin position="258"/>
        <end position="357"/>
    </location>
</feature>
<keyword evidence="6 9" id="KW-0464">Manganese</keyword>
<comment type="pathway">
    <text evidence="1 9">Isoprenoid biosynthesis; isopentenyl diphosphate biosynthesis via DXP pathway; isopentenyl diphosphate from 1-deoxy-D-xylulose 5-phosphate: step 1/6.</text>
</comment>
<comment type="catalytic activity">
    <reaction evidence="8">
        <text>2-C-methyl-D-erythritol 4-phosphate + NADP(+) = 1-deoxy-D-xylulose 5-phosphate + NADPH + H(+)</text>
        <dbReference type="Rhea" id="RHEA:13717"/>
        <dbReference type="ChEBI" id="CHEBI:15378"/>
        <dbReference type="ChEBI" id="CHEBI:57783"/>
        <dbReference type="ChEBI" id="CHEBI:57792"/>
        <dbReference type="ChEBI" id="CHEBI:58262"/>
        <dbReference type="ChEBI" id="CHEBI:58349"/>
        <dbReference type="EC" id="1.1.1.267"/>
    </reaction>
    <physiologicalReaction direction="right-to-left" evidence="8">
        <dbReference type="Rhea" id="RHEA:13719"/>
    </physiologicalReaction>
</comment>
<evidence type="ECO:0000256" key="5">
    <source>
        <dbReference type="ARBA" id="ARBA00023002"/>
    </source>
</evidence>
<dbReference type="GO" id="GO:0016853">
    <property type="term" value="F:isomerase activity"/>
    <property type="evidence" value="ECO:0007669"/>
    <property type="project" value="UniProtKB-KW"/>
</dbReference>
<dbReference type="Pfam" id="PF02670">
    <property type="entry name" value="DXP_reductoisom"/>
    <property type="match status" value="1"/>
</dbReference>
<feature type="domain" description="1-deoxy-D-xylulose 5-phosphate reductoisomerase N-terminal" evidence="10">
    <location>
        <begin position="4"/>
        <end position="129"/>
    </location>
</feature>
<dbReference type="GO" id="GO:0051484">
    <property type="term" value="P:isopentenyl diphosphate biosynthetic process, methylerythritol 4-phosphate pathway involved in terpenoid biosynthetic process"/>
    <property type="evidence" value="ECO:0007669"/>
    <property type="project" value="UniProtKB-ARBA"/>
</dbReference>
<feature type="binding site" evidence="9">
    <location>
        <position position="196"/>
    </location>
    <ligand>
        <name>1-deoxy-D-xylulose 5-phosphate</name>
        <dbReference type="ChEBI" id="CHEBI:57792"/>
    </ligand>
</feature>
<dbReference type="InterPro" id="IPR013644">
    <property type="entry name" value="DXP_reductoisomerase_C"/>
</dbReference>
<evidence type="ECO:0000256" key="1">
    <source>
        <dbReference type="ARBA" id="ARBA00005094"/>
    </source>
</evidence>
<evidence type="ECO:0000256" key="7">
    <source>
        <dbReference type="ARBA" id="ARBA00023229"/>
    </source>
</evidence>
<comment type="caution">
    <text evidence="9">Lacks conserved residue(s) required for the propagation of feature annotation.</text>
</comment>
<evidence type="ECO:0000313" key="13">
    <source>
        <dbReference type="EMBL" id="HAA83764.1"/>
    </source>
</evidence>
<comment type="cofactor">
    <cofactor evidence="9">
        <name>Mg(2+)</name>
        <dbReference type="ChEBI" id="CHEBI:18420"/>
    </cofactor>
    <cofactor evidence="9">
        <name>Mn(2+)</name>
        <dbReference type="ChEBI" id="CHEBI:29035"/>
    </cofactor>
</comment>
<dbReference type="Pfam" id="PF08436">
    <property type="entry name" value="DXP_redisom_C"/>
    <property type="match status" value="1"/>
</dbReference>
<feature type="binding site" evidence="9">
    <location>
        <position position="148"/>
    </location>
    <ligand>
        <name>1-deoxy-D-xylulose 5-phosphate</name>
        <dbReference type="ChEBI" id="CHEBI:57792"/>
    </ligand>
</feature>
<evidence type="ECO:0000256" key="8">
    <source>
        <dbReference type="ARBA" id="ARBA00048543"/>
    </source>
</evidence>
<feature type="binding site" evidence="9">
    <location>
        <position position="12"/>
    </location>
    <ligand>
        <name>NADPH</name>
        <dbReference type="ChEBI" id="CHEBI:57783"/>
    </ligand>
</feature>
<feature type="binding site" evidence="9">
    <location>
        <position position="123"/>
    </location>
    <ligand>
        <name>NADPH</name>
        <dbReference type="ChEBI" id="CHEBI:57783"/>
    </ligand>
</feature>
<feature type="binding site" evidence="9">
    <location>
        <position position="209"/>
    </location>
    <ligand>
        <name>1-deoxy-D-xylulose 5-phosphate</name>
        <dbReference type="ChEBI" id="CHEBI:57792"/>
    </ligand>
</feature>
<feature type="binding site" evidence="9">
    <location>
        <position position="218"/>
    </location>
    <ligand>
        <name>Mn(2+)</name>
        <dbReference type="ChEBI" id="CHEBI:29035"/>
    </ligand>
</feature>
<keyword evidence="4 9" id="KW-0521">NADP</keyword>
<evidence type="ECO:0000256" key="2">
    <source>
        <dbReference type="ARBA" id="ARBA00006825"/>
    </source>
</evidence>
<feature type="binding site" evidence="9">
    <location>
        <position position="147"/>
    </location>
    <ligand>
        <name>Mn(2+)</name>
        <dbReference type="ChEBI" id="CHEBI:29035"/>
    </ligand>
</feature>
<keyword evidence="3 9" id="KW-0479">Metal-binding</keyword>
<dbReference type="InterPro" id="IPR003821">
    <property type="entry name" value="DXP_reductoisomerase"/>
</dbReference>
<keyword evidence="5 9" id="KW-0560">Oxidoreductase</keyword>
<dbReference type="UniPathway" id="UPA00056">
    <property type="reaction ID" value="UER00092"/>
</dbReference>
<dbReference type="InterPro" id="IPR036169">
    <property type="entry name" value="DXPR_C_sf"/>
</dbReference>
<reference evidence="13 14" key="1">
    <citation type="journal article" date="2018" name="Nat. Biotechnol.">
        <title>A standardized bacterial taxonomy based on genome phylogeny substantially revises the tree of life.</title>
        <authorList>
            <person name="Parks D.H."/>
            <person name="Chuvochina M."/>
            <person name="Waite D.W."/>
            <person name="Rinke C."/>
            <person name="Skarshewski A."/>
            <person name="Chaumeil P.A."/>
            <person name="Hugenholtz P."/>
        </authorList>
    </citation>
    <scope>NUCLEOTIDE SEQUENCE [LARGE SCALE GENOMIC DNA]</scope>
    <source>
        <strain evidence="13">UBA12529</strain>
    </source>
</reference>
<dbReference type="FunFam" id="3.40.50.720:FF:000045">
    <property type="entry name" value="1-deoxy-D-xylulose 5-phosphate reductoisomerase"/>
    <property type="match status" value="1"/>
</dbReference>
<keyword evidence="13" id="KW-0413">Isomerase</keyword>
<evidence type="ECO:0000256" key="6">
    <source>
        <dbReference type="ARBA" id="ARBA00023211"/>
    </source>
</evidence>
<feature type="binding site" evidence="9">
    <location>
        <position position="122"/>
    </location>
    <ligand>
        <name>1-deoxy-D-xylulose 5-phosphate</name>
        <dbReference type="ChEBI" id="CHEBI:57792"/>
    </ligand>
</feature>
<organism evidence="13 14">
    <name type="scientific">Thermodesulfobacterium commune</name>
    <dbReference type="NCBI Taxonomy" id="1741"/>
    <lineage>
        <taxon>Bacteria</taxon>
        <taxon>Pseudomonadati</taxon>
        <taxon>Thermodesulfobacteriota</taxon>
        <taxon>Thermodesulfobacteria</taxon>
        <taxon>Thermodesulfobacteriales</taxon>
        <taxon>Thermodesulfobacteriaceae</taxon>
        <taxon>Thermodesulfobacterium</taxon>
    </lineage>
</organism>
<dbReference type="InterPro" id="IPR013512">
    <property type="entry name" value="DXP_reductoisomerase_N"/>
</dbReference>
<dbReference type="SUPFAM" id="SSF55347">
    <property type="entry name" value="Glyceraldehyde-3-phosphate dehydrogenase-like, C-terminal domain"/>
    <property type="match status" value="1"/>
</dbReference>
<dbReference type="EC" id="1.1.1.267" evidence="9"/>
<sequence length="390" mass="43322">MKNLVILGVTGSIGNSTLKVVQAYPERFRILGASCRSKIEALTKIASSFKIPYLVVEDFSSAEKLKKSLDYKAEVLVGEEGLKTLVQLDEAHIIVIGISGIKALLPTYYALKAGKRVAIANKESLIVAGEILKEVAKEAKAELLPVDSEHSSIFQLLQKEKKEQVKRIILTASGGPFYRLPLEEFVKITPEMAVKHPNWKMGAKISVDSATLMNKGFEVLEAKVLFDFPLEKIEVLIHPQSLVHGLVELIDGSILMHLSFPDMQLPISYALNYPERIELQVPKVQLEKIGSLVFEAPDLEKFPCLKLAYEAGQKGGVYPLILEAADEVVVEAFLQKRITFDKIPYFLAKTLDGFKIPERPSGGEDLSFLLTLHKEVCLYTEKLIKGNKTC</sequence>
<dbReference type="Pfam" id="PF13288">
    <property type="entry name" value="DXPR_C"/>
    <property type="match status" value="1"/>
</dbReference>
<dbReference type="Proteomes" id="UP000257240">
    <property type="component" value="Unassembled WGS sequence"/>
</dbReference>
<feature type="binding site" evidence="9">
    <location>
        <position position="11"/>
    </location>
    <ligand>
        <name>NADPH</name>
        <dbReference type="ChEBI" id="CHEBI:57783"/>
    </ligand>
</feature>
<feature type="binding site" evidence="9">
    <location>
        <position position="202"/>
    </location>
    <ligand>
        <name>NADPH</name>
        <dbReference type="ChEBI" id="CHEBI:57783"/>
    </ligand>
</feature>
<dbReference type="PANTHER" id="PTHR30525">
    <property type="entry name" value="1-DEOXY-D-XYLULOSE 5-PHOSPHATE REDUCTOISOMERASE"/>
    <property type="match status" value="1"/>
</dbReference>
<dbReference type="EMBL" id="DLVE01000039">
    <property type="protein sequence ID" value="HAA83764.1"/>
    <property type="molecule type" value="Genomic_DNA"/>
</dbReference>
<feature type="binding site" evidence="9">
    <location>
        <position position="173"/>
    </location>
    <ligand>
        <name>1-deoxy-D-xylulose 5-phosphate</name>
        <dbReference type="ChEBI" id="CHEBI:57792"/>
    </ligand>
</feature>
<evidence type="ECO:0000259" key="12">
    <source>
        <dbReference type="Pfam" id="PF13288"/>
    </source>
</evidence>
<dbReference type="Gene3D" id="1.10.1740.10">
    <property type="match status" value="1"/>
</dbReference>
<dbReference type="InterPro" id="IPR036291">
    <property type="entry name" value="NAD(P)-bd_dom_sf"/>
</dbReference>
<evidence type="ECO:0000256" key="4">
    <source>
        <dbReference type="ARBA" id="ARBA00022857"/>
    </source>
</evidence>
<feature type="binding site" evidence="9">
    <location>
        <position position="10"/>
    </location>
    <ligand>
        <name>NADPH</name>
        <dbReference type="ChEBI" id="CHEBI:57783"/>
    </ligand>
</feature>
<evidence type="ECO:0000256" key="3">
    <source>
        <dbReference type="ARBA" id="ARBA00022723"/>
    </source>
</evidence>
<feature type="binding site" evidence="9">
    <location>
        <position position="218"/>
    </location>
    <ligand>
        <name>1-deoxy-D-xylulose 5-phosphate</name>
        <dbReference type="ChEBI" id="CHEBI:57792"/>
    </ligand>
</feature>
<comment type="caution">
    <text evidence="13">The sequence shown here is derived from an EMBL/GenBank/DDBJ whole genome shotgun (WGS) entry which is preliminary data.</text>
</comment>
<feature type="domain" description="1-deoxy-D-xylulose 5-phosphate reductoisomerase C-terminal" evidence="11">
    <location>
        <begin position="143"/>
        <end position="226"/>
    </location>
</feature>
<evidence type="ECO:0000259" key="10">
    <source>
        <dbReference type="Pfam" id="PF02670"/>
    </source>
</evidence>
<feature type="binding site" evidence="9">
    <location>
        <position position="13"/>
    </location>
    <ligand>
        <name>NADPH</name>
        <dbReference type="ChEBI" id="CHEBI:57783"/>
    </ligand>
</feature>
<protein>
    <recommendedName>
        <fullName evidence="9">1-deoxy-D-xylulose 5-phosphate reductoisomerase</fullName>
        <shortName evidence="9">DXP reductoisomerase</shortName>
        <ecNumber evidence="9">1.1.1.267</ecNumber>
    </recommendedName>
    <alternativeName>
        <fullName evidence="9">1-deoxyxylulose-5-phosphate reductoisomerase</fullName>
    </alternativeName>
    <alternativeName>
        <fullName evidence="9">2-C-methyl-D-erythritol 4-phosphate synthase</fullName>
    </alternativeName>
</protein>
<accession>A0A101FK51</accession>
<dbReference type="AlphaFoldDB" id="A0A101FK51"/>
<keyword evidence="9" id="KW-0460">Magnesium</keyword>